<dbReference type="AlphaFoldDB" id="H2XPG2"/>
<dbReference type="Ensembl" id="ENSCINT00000037044.1">
    <property type="protein sequence ID" value="ENSCINP00000031545.1"/>
    <property type="gene ID" value="ENSCING00000023360.1"/>
</dbReference>
<keyword evidence="2" id="KW-1185">Reference proteome</keyword>
<evidence type="ECO:0000313" key="2">
    <source>
        <dbReference type="Proteomes" id="UP000008144"/>
    </source>
</evidence>
<reference evidence="1" key="4">
    <citation type="submission" date="2025-09" db="UniProtKB">
        <authorList>
            <consortium name="Ensembl"/>
        </authorList>
    </citation>
    <scope>IDENTIFICATION</scope>
</reference>
<accession>H2XPG2</accession>
<organism evidence="1 2">
    <name type="scientific">Ciona intestinalis</name>
    <name type="common">Transparent sea squirt</name>
    <name type="synonym">Ascidia intestinalis</name>
    <dbReference type="NCBI Taxonomy" id="7719"/>
    <lineage>
        <taxon>Eukaryota</taxon>
        <taxon>Metazoa</taxon>
        <taxon>Chordata</taxon>
        <taxon>Tunicata</taxon>
        <taxon>Ascidiacea</taxon>
        <taxon>Phlebobranchia</taxon>
        <taxon>Cionidae</taxon>
        <taxon>Ciona</taxon>
    </lineage>
</organism>
<dbReference type="HOGENOM" id="CLU_3401132_0_0_1"/>
<proteinExistence type="predicted"/>
<dbReference type="InParanoid" id="H2XPG2"/>
<reference evidence="1" key="3">
    <citation type="submission" date="2025-08" db="UniProtKB">
        <authorList>
            <consortium name="Ensembl"/>
        </authorList>
    </citation>
    <scope>IDENTIFICATION</scope>
</reference>
<sequence length="31" mass="3953">MRARHSRYNSLFNFFRVDCIWITRNCEFLQK</sequence>
<dbReference type="Proteomes" id="UP000008144">
    <property type="component" value="Chromosome 10"/>
</dbReference>
<name>H2XPG2_CIOIN</name>
<reference evidence="1" key="2">
    <citation type="journal article" date="2008" name="Genome Biol.">
        <title>Improved genome assembly and evidence-based global gene model set for the chordate Ciona intestinalis: new insight into intron and operon populations.</title>
        <authorList>
            <person name="Satou Y."/>
            <person name="Mineta K."/>
            <person name="Ogasawara M."/>
            <person name="Sasakura Y."/>
            <person name="Shoguchi E."/>
            <person name="Ueno K."/>
            <person name="Yamada L."/>
            <person name="Matsumoto J."/>
            <person name="Wasserscheid J."/>
            <person name="Dewar K."/>
            <person name="Wiley G.B."/>
            <person name="Macmil S.L."/>
            <person name="Roe B.A."/>
            <person name="Zeller R.W."/>
            <person name="Hastings K.E."/>
            <person name="Lemaire P."/>
            <person name="Lindquist E."/>
            <person name="Endo T."/>
            <person name="Hotta K."/>
            <person name="Inaba K."/>
        </authorList>
    </citation>
    <scope>NUCLEOTIDE SEQUENCE [LARGE SCALE GENOMIC DNA]</scope>
    <source>
        <strain evidence="1">wild type</strain>
    </source>
</reference>
<evidence type="ECO:0000313" key="1">
    <source>
        <dbReference type="Ensembl" id="ENSCINP00000031545.1"/>
    </source>
</evidence>
<dbReference type="EMBL" id="EAAA01000602">
    <property type="status" value="NOT_ANNOTATED_CDS"/>
    <property type="molecule type" value="Genomic_DNA"/>
</dbReference>
<protein>
    <submittedName>
        <fullName evidence="1">Uncharacterized protein</fullName>
    </submittedName>
</protein>
<reference evidence="2" key="1">
    <citation type="journal article" date="2002" name="Science">
        <title>The draft genome of Ciona intestinalis: insights into chordate and vertebrate origins.</title>
        <authorList>
            <person name="Dehal P."/>
            <person name="Satou Y."/>
            <person name="Campbell R.K."/>
            <person name="Chapman J."/>
            <person name="Degnan B."/>
            <person name="De Tomaso A."/>
            <person name="Davidson B."/>
            <person name="Di Gregorio A."/>
            <person name="Gelpke M."/>
            <person name="Goodstein D.M."/>
            <person name="Harafuji N."/>
            <person name="Hastings K.E."/>
            <person name="Ho I."/>
            <person name="Hotta K."/>
            <person name="Huang W."/>
            <person name="Kawashima T."/>
            <person name="Lemaire P."/>
            <person name="Martinez D."/>
            <person name="Meinertzhagen I.A."/>
            <person name="Necula S."/>
            <person name="Nonaka M."/>
            <person name="Putnam N."/>
            <person name="Rash S."/>
            <person name="Saiga H."/>
            <person name="Satake M."/>
            <person name="Terry A."/>
            <person name="Yamada L."/>
            <person name="Wang H.G."/>
            <person name="Awazu S."/>
            <person name="Azumi K."/>
            <person name="Boore J."/>
            <person name="Branno M."/>
            <person name="Chin-Bow S."/>
            <person name="DeSantis R."/>
            <person name="Doyle S."/>
            <person name="Francino P."/>
            <person name="Keys D.N."/>
            <person name="Haga S."/>
            <person name="Hayashi H."/>
            <person name="Hino K."/>
            <person name="Imai K.S."/>
            <person name="Inaba K."/>
            <person name="Kano S."/>
            <person name="Kobayashi K."/>
            <person name="Kobayashi M."/>
            <person name="Lee B.I."/>
            <person name="Makabe K.W."/>
            <person name="Manohar C."/>
            <person name="Matassi G."/>
            <person name="Medina M."/>
            <person name="Mochizuki Y."/>
            <person name="Mount S."/>
            <person name="Morishita T."/>
            <person name="Miura S."/>
            <person name="Nakayama A."/>
            <person name="Nishizaka S."/>
            <person name="Nomoto H."/>
            <person name="Ohta F."/>
            <person name="Oishi K."/>
            <person name="Rigoutsos I."/>
            <person name="Sano M."/>
            <person name="Sasaki A."/>
            <person name="Sasakura Y."/>
            <person name="Shoguchi E."/>
            <person name="Shin-i T."/>
            <person name="Spagnuolo A."/>
            <person name="Stainier D."/>
            <person name="Suzuki M.M."/>
            <person name="Tassy O."/>
            <person name="Takatori N."/>
            <person name="Tokuoka M."/>
            <person name="Yagi K."/>
            <person name="Yoshizaki F."/>
            <person name="Wada S."/>
            <person name="Zhang C."/>
            <person name="Hyatt P.D."/>
            <person name="Larimer F."/>
            <person name="Detter C."/>
            <person name="Doggett N."/>
            <person name="Glavina T."/>
            <person name="Hawkins T."/>
            <person name="Richardson P."/>
            <person name="Lucas S."/>
            <person name="Kohara Y."/>
            <person name="Levine M."/>
            <person name="Satoh N."/>
            <person name="Rokhsar D.S."/>
        </authorList>
    </citation>
    <scope>NUCLEOTIDE SEQUENCE [LARGE SCALE GENOMIC DNA]</scope>
</reference>